<keyword evidence="1" id="KW-0479">Metal-binding</keyword>
<accession>A0ABN1M2H7</accession>
<dbReference type="Pfam" id="PF01663">
    <property type="entry name" value="Phosphodiest"/>
    <property type="match status" value="1"/>
</dbReference>
<proteinExistence type="predicted"/>
<dbReference type="InterPro" id="IPR017850">
    <property type="entry name" value="Alkaline_phosphatase_core_sf"/>
</dbReference>
<gene>
    <name evidence="3" type="primary">phoY</name>
    <name evidence="3" type="ORF">GCM10009115_14020</name>
</gene>
<dbReference type="PIRSF" id="PIRSF031924">
    <property type="entry name" value="Pi-irrepressible_AP"/>
    <property type="match status" value="1"/>
</dbReference>
<sequence>MKPLTTAAKITLAALLSITATGAVLAQNSPAPPAKVTAATPPPKLVVVIAVDQFSADLFAEYRSHFTGGLARLASGVVFPAGYQSHGATETCPGHSTILTGNHPAHTGIIANNYFDLSVSRDDKRVYCAEDETVAGTTSGSGKYAASVNHLLVPTLGDWMKAANPKAQVVSVAGKDRAAIMMGGHKADELMWLVPTGLTSYRGTELSPTAQRAGAAIAAAIAQPRPGVQMPADCASRDIAIPIGDQTGGKGGATVGTGRFQRDGGDFRRFLASPEADGAVLAAGAALRQARGLGEGDTTDLLILGLSATDYIGHGTGTEGSEMCIQMLALDRELGDFFARLDATGIDYVVALTADHGGHDLPERNRQNAWPAAERVDKALDPDAMGKAVAEKLGLPQPLLYSDGPFGDMYLSKALTVAQRKAAMTELLARYRAHPQVEAVVTGEELARYPISKRSPDVWTLMDKLRASYNAQRSGDFIVVLKPRVTPIPESGMGYVATHGSVWDYDRRVPILFWRKGLAGFEQPNAVMTVDILPTLASVIGVPLDAGKIDGRCLDLLSGPESSCR</sequence>
<comment type="cofactor">
    <cofactor evidence="1">
        <name>Zn(2+)</name>
        <dbReference type="ChEBI" id="CHEBI:29105"/>
    </cofactor>
    <text evidence="1">Binds 2 Zn(2+) ions.</text>
</comment>
<dbReference type="EC" id="3.1.3.1" evidence="1"/>
<evidence type="ECO:0000256" key="2">
    <source>
        <dbReference type="SAM" id="SignalP"/>
    </source>
</evidence>
<keyword evidence="4" id="KW-1185">Reference proteome</keyword>
<dbReference type="RefSeq" id="WP_215351506.1">
    <property type="nucleotide sequence ID" value="NZ_BAAAFE010000006.1"/>
</dbReference>
<dbReference type="Proteomes" id="UP001500738">
    <property type="component" value="Unassembled WGS sequence"/>
</dbReference>
<feature type="signal peptide" evidence="2">
    <location>
        <begin position="1"/>
        <end position="26"/>
    </location>
</feature>
<keyword evidence="2" id="KW-0732">Signal</keyword>
<dbReference type="InterPro" id="IPR002591">
    <property type="entry name" value="Phosphodiest/P_Trfase"/>
</dbReference>
<dbReference type="Gene3D" id="3.40.720.10">
    <property type="entry name" value="Alkaline Phosphatase, subunit A"/>
    <property type="match status" value="1"/>
</dbReference>
<reference evidence="3 4" key="1">
    <citation type="journal article" date="2019" name="Int. J. Syst. Evol. Microbiol.">
        <title>The Global Catalogue of Microorganisms (GCM) 10K type strain sequencing project: providing services to taxonomists for standard genome sequencing and annotation.</title>
        <authorList>
            <consortium name="The Broad Institute Genomics Platform"/>
            <consortium name="The Broad Institute Genome Sequencing Center for Infectious Disease"/>
            <person name="Wu L."/>
            <person name="Ma J."/>
        </authorList>
    </citation>
    <scope>NUCLEOTIDE SEQUENCE [LARGE SCALE GENOMIC DNA]</scope>
    <source>
        <strain evidence="3 4">JCM 15910</strain>
    </source>
</reference>
<dbReference type="InterPro" id="IPR026263">
    <property type="entry name" value="Alkaline_phosphatase_prok"/>
</dbReference>
<dbReference type="EMBL" id="BAAAFE010000006">
    <property type="protein sequence ID" value="GAA0863433.1"/>
    <property type="molecule type" value="Genomic_DNA"/>
</dbReference>
<evidence type="ECO:0000313" key="3">
    <source>
        <dbReference type="EMBL" id="GAA0863433.1"/>
    </source>
</evidence>
<feature type="chain" id="PRO_5045273044" description="Alkaline phosphatase" evidence="2">
    <location>
        <begin position="27"/>
        <end position="565"/>
    </location>
</feature>
<name>A0ABN1M2H7_9SPHN</name>
<keyword evidence="1" id="KW-0862">Zinc</keyword>
<comment type="function">
    <text evidence="1">Alkaline phosphatase with broad substrate specificity.</text>
</comment>
<comment type="catalytic activity">
    <reaction evidence="1">
        <text>a phosphate monoester + H2O = an alcohol + phosphate</text>
        <dbReference type="Rhea" id="RHEA:15017"/>
        <dbReference type="ChEBI" id="CHEBI:15377"/>
        <dbReference type="ChEBI" id="CHEBI:30879"/>
        <dbReference type="ChEBI" id="CHEBI:43474"/>
        <dbReference type="ChEBI" id="CHEBI:67140"/>
        <dbReference type="EC" id="3.1.3.1"/>
    </reaction>
</comment>
<protein>
    <recommendedName>
        <fullName evidence="1">Alkaline phosphatase</fullName>
        <ecNumber evidence="1">3.1.3.1</ecNumber>
    </recommendedName>
</protein>
<evidence type="ECO:0000256" key="1">
    <source>
        <dbReference type="PIRNR" id="PIRNR031924"/>
    </source>
</evidence>
<dbReference type="SUPFAM" id="SSF53649">
    <property type="entry name" value="Alkaline phosphatase-like"/>
    <property type="match status" value="1"/>
</dbReference>
<organism evidence="3 4">
    <name type="scientific">Sphingopyxis soli</name>
    <dbReference type="NCBI Taxonomy" id="592051"/>
    <lineage>
        <taxon>Bacteria</taxon>
        <taxon>Pseudomonadati</taxon>
        <taxon>Pseudomonadota</taxon>
        <taxon>Alphaproteobacteria</taxon>
        <taxon>Sphingomonadales</taxon>
        <taxon>Sphingomonadaceae</taxon>
        <taxon>Sphingopyxis</taxon>
    </lineage>
</organism>
<comment type="caution">
    <text evidence="3">The sequence shown here is derived from an EMBL/GenBank/DDBJ whole genome shotgun (WGS) entry which is preliminary data.</text>
</comment>
<dbReference type="CDD" id="cd16016">
    <property type="entry name" value="AP-SPAP"/>
    <property type="match status" value="1"/>
</dbReference>
<dbReference type="Gene3D" id="3.30.1360.150">
    <property type="match status" value="1"/>
</dbReference>
<evidence type="ECO:0000313" key="4">
    <source>
        <dbReference type="Proteomes" id="UP001500738"/>
    </source>
</evidence>